<name>A0A517QWK7_9PLAN</name>
<protein>
    <submittedName>
        <fullName evidence="2">CHAT domain protein</fullName>
    </submittedName>
</protein>
<dbReference type="KEGG" id="svp:Pan189_03180"/>
<dbReference type="SUPFAM" id="SSF52200">
    <property type="entry name" value="Toll/Interleukin receptor TIR domain"/>
    <property type="match status" value="1"/>
</dbReference>
<sequence length="1206" mass="131608">MASVESSRPTLLVQTVAFHDNDAEDARKVGLALYNELTRPLDDPLAFGGGIPVLCNVHPDRVDFSAAEIVVTIPVLGGSAFHYAKESTVLRIQEWHQLCDEGRVLPLPIDDVWRNAEGTIPGTPLLTQLYEADDVLPGRATIDEIVLALYRQLRNDRPSLFVSHAKADLKATQNAAKRIAAFGKTQRSGIDSFFDRTELMVGKPLDEQIEGFLEQGVFVAVRGDNYSSRVWCQREVLHAKKNHLPTLTVEVLCRGERRSSAYGGNGPTVVWGDVNNEEQILSKAMIEALRAAHFEREAERVASLNNLPKSSILTRPPELLDLMQGPLKAGAPQLVMYPDPELPVLEHELLRSANPRLRLVTPLTAFRHFLQIEDHAESEPHTSSPLSGFKVALSLSNSPDVDQADGFSEYHVQDVIVQIARAMVSTGAAIVYGGDQRRGGYTLLLAELIAAYNQTAANPAELLINFLAAIEPTKLSPGVPVTLSHLAESDNLTRRRILPPEESEQHPAAMYYSDMRRIIAQEIDAQILVGGKTYPKLHDEDHDGYSGLYPGIVEEAWRALEQNLPLYAVGGYGGAAELVAILLGGGSFPEALDDTHWRQQERYRNNAEAILADHRFAELNLPHSMEELAQAIRERGTTLLASSKSSRAWNGLSVAENRMLFDSRDPVLINTLIMKGLLAVARKQTEGKLSIELVYATVKDAVNLDAIAIATFADVPLGGAGAALDDFAVGLFKEGRMSARPLVGDESSHRIDADWVLSSSLGEPAEPVEIFDKICGAAEQCAEFCQRFGLERLGVVTFGGRAIGDSAKVVEAMLSGLALLGDRTQICWFESKEHEFEKVEAILRKDPKVHLTTRRVESSIRVLEPSAEPFVVHVTHSDDGLTVATLPPSSSPVGGLRRTKLSEEQIGRLASGSGDGRNTPTADEIARRGDELADMLFGADATELLSLVAGSRFVVAHDISASKLPFECLRSITGGTPATFKGLTRCLIVPGLPSNRMFGKAPRTTKLRVLLVVDPTGDLEGARREGNVVEKILDATGAVEAVILHREDANRETFAAELERADLLHYCGHAFFDGPGETESGLVLSGKEEFRLAELAGLKVPRVAIFNACEAGRVRGYRGEPDPEKAASFAEFFLRGGVESYLGTFWRVGDLAAAMFAERLYGSLAAGESLLDAVTAARCALRDHQPEQPDWANYLLYGDGRFRLRQ</sequence>
<dbReference type="Proteomes" id="UP000317318">
    <property type="component" value="Chromosome"/>
</dbReference>
<organism evidence="2 3">
    <name type="scientific">Stratiformator vulcanicus</name>
    <dbReference type="NCBI Taxonomy" id="2527980"/>
    <lineage>
        <taxon>Bacteria</taxon>
        <taxon>Pseudomonadati</taxon>
        <taxon>Planctomycetota</taxon>
        <taxon>Planctomycetia</taxon>
        <taxon>Planctomycetales</taxon>
        <taxon>Planctomycetaceae</taxon>
        <taxon>Stratiformator</taxon>
    </lineage>
</organism>
<dbReference type="InterPro" id="IPR041160">
    <property type="entry name" value="LD_cluster2"/>
</dbReference>
<dbReference type="InterPro" id="IPR035897">
    <property type="entry name" value="Toll_tir_struct_dom_sf"/>
</dbReference>
<dbReference type="Gene3D" id="3.40.50.10140">
    <property type="entry name" value="Toll/interleukin-1 receptor homology (TIR) domain"/>
    <property type="match status" value="1"/>
</dbReference>
<gene>
    <name evidence="2" type="ORF">Pan189_03180</name>
</gene>
<dbReference type="AlphaFoldDB" id="A0A517QWK7"/>
<proteinExistence type="predicted"/>
<keyword evidence="3" id="KW-1185">Reference proteome</keyword>
<reference evidence="2 3" key="1">
    <citation type="submission" date="2019-02" db="EMBL/GenBank/DDBJ databases">
        <title>Deep-cultivation of Planctomycetes and their phenomic and genomic characterization uncovers novel biology.</title>
        <authorList>
            <person name="Wiegand S."/>
            <person name="Jogler M."/>
            <person name="Boedeker C."/>
            <person name="Pinto D."/>
            <person name="Vollmers J."/>
            <person name="Rivas-Marin E."/>
            <person name="Kohn T."/>
            <person name="Peeters S.H."/>
            <person name="Heuer A."/>
            <person name="Rast P."/>
            <person name="Oberbeckmann S."/>
            <person name="Bunk B."/>
            <person name="Jeske O."/>
            <person name="Meyerdierks A."/>
            <person name="Storesund J.E."/>
            <person name="Kallscheuer N."/>
            <person name="Luecker S."/>
            <person name="Lage O.M."/>
            <person name="Pohl T."/>
            <person name="Merkel B.J."/>
            <person name="Hornburger P."/>
            <person name="Mueller R.-W."/>
            <person name="Bruemmer F."/>
            <person name="Labrenz M."/>
            <person name="Spormann A.M."/>
            <person name="Op den Camp H."/>
            <person name="Overmann J."/>
            <person name="Amann R."/>
            <person name="Jetten M.S.M."/>
            <person name="Mascher T."/>
            <person name="Medema M.H."/>
            <person name="Devos D.P."/>
            <person name="Kaster A.-K."/>
            <person name="Ovreas L."/>
            <person name="Rohde M."/>
            <person name="Galperin M.Y."/>
            <person name="Jogler C."/>
        </authorList>
    </citation>
    <scope>NUCLEOTIDE SEQUENCE [LARGE SCALE GENOMIC DNA]</scope>
    <source>
        <strain evidence="2 3">Pan189</strain>
    </source>
</reference>
<dbReference type="InterPro" id="IPR024983">
    <property type="entry name" value="CHAT_dom"/>
</dbReference>
<dbReference type="RefSeq" id="WP_145362215.1">
    <property type="nucleotide sequence ID" value="NZ_CP036268.1"/>
</dbReference>
<dbReference type="Pfam" id="PF18163">
    <property type="entry name" value="LD_cluster2"/>
    <property type="match status" value="1"/>
</dbReference>
<accession>A0A517QWK7</accession>
<dbReference type="EMBL" id="CP036268">
    <property type="protein sequence ID" value="QDT35963.1"/>
    <property type="molecule type" value="Genomic_DNA"/>
</dbReference>
<evidence type="ECO:0000259" key="1">
    <source>
        <dbReference type="Pfam" id="PF12770"/>
    </source>
</evidence>
<feature type="domain" description="CHAT" evidence="1">
    <location>
        <begin position="931"/>
        <end position="1199"/>
    </location>
</feature>
<dbReference type="Pfam" id="PF12770">
    <property type="entry name" value="CHAT"/>
    <property type="match status" value="1"/>
</dbReference>
<dbReference type="OrthoDB" id="229515at2"/>
<evidence type="ECO:0000313" key="3">
    <source>
        <dbReference type="Proteomes" id="UP000317318"/>
    </source>
</evidence>
<evidence type="ECO:0000313" key="2">
    <source>
        <dbReference type="EMBL" id="QDT35963.1"/>
    </source>
</evidence>